<dbReference type="GO" id="GO:0008270">
    <property type="term" value="F:zinc ion binding"/>
    <property type="evidence" value="ECO:0007669"/>
    <property type="project" value="UniProtKB-KW"/>
</dbReference>
<dbReference type="OrthoDB" id="4788989at2759"/>
<evidence type="ECO:0000256" key="3">
    <source>
        <dbReference type="ARBA" id="ARBA00022833"/>
    </source>
</evidence>
<name>A0A226DYG7_FOLCA</name>
<dbReference type="InterPro" id="IPR001841">
    <property type="entry name" value="Znf_RING"/>
</dbReference>
<dbReference type="CDD" id="cd16571">
    <property type="entry name" value="RING-HC_SIAHs"/>
    <property type="match status" value="1"/>
</dbReference>
<accession>A0A226DYG7</accession>
<dbReference type="Proteomes" id="UP000198287">
    <property type="component" value="Unassembled WGS sequence"/>
</dbReference>
<dbReference type="GO" id="GO:0031624">
    <property type="term" value="F:ubiquitin conjugating enzyme binding"/>
    <property type="evidence" value="ECO:0007669"/>
    <property type="project" value="TreeGrafter"/>
</dbReference>
<dbReference type="GO" id="GO:0043161">
    <property type="term" value="P:proteasome-mediated ubiquitin-dependent protein catabolic process"/>
    <property type="evidence" value="ECO:0007669"/>
    <property type="project" value="TreeGrafter"/>
</dbReference>
<evidence type="ECO:0000259" key="6">
    <source>
        <dbReference type="PROSITE" id="PS50089"/>
    </source>
</evidence>
<dbReference type="GO" id="GO:0016567">
    <property type="term" value="P:protein ubiquitination"/>
    <property type="evidence" value="ECO:0007669"/>
    <property type="project" value="UniProtKB-UniPathway"/>
</dbReference>
<dbReference type="UniPathway" id="UPA00143"/>
<dbReference type="AlphaFoldDB" id="A0A226DYG7"/>
<dbReference type="GO" id="GO:0005737">
    <property type="term" value="C:cytoplasm"/>
    <property type="evidence" value="ECO:0007669"/>
    <property type="project" value="TreeGrafter"/>
</dbReference>
<proteinExistence type="predicted"/>
<dbReference type="Gene3D" id="3.30.40.10">
    <property type="entry name" value="Zinc/RING finger domain, C3HC4 (zinc finger)"/>
    <property type="match status" value="1"/>
</dbReference>
<feature type="region of interest" description="Disordered" evidence="5">
    <location>
        <begin position="460"/>
        <end position="494"/>
    </location>
</feature>
<evidence type="ECO:0000256" key="4">
    <source>
        <dbReference type="PROSITE-ProRule" id="PRU00175"/>
    </source>
</evidence>
<dbReference type="PROSITE" id="PS50089">
    <property type="entry name" value="ZF_RING_2"/>
    <property type="match status" value="1"/>
</dbReference>
<evidence type="ECO:0000313" key="8">
    <source>
        <dbReference type="Proteomes" id="UP000198287"/>
    </source>
</evidence>
<gene>
    <name evidence="7" type="ORF">Fcan01_14985</name>
</gene>
<dbReference type="STRING" id="158441.A0A226DYG7"/>
<dbReference type="InterPro" id="IPR004162">
    <property type="entry name" value="SINA-like_animal"/>
</dbReference>
<feature type="compositionally biased region" description="Low complexity" evidence="5">
    <location>
        <begin position="1"/>
        <end position="10"/>
    </location>
</feature>
<keyword evidence="3" id="KW-0862">Zinc</keyword>
<keyword evidence="2 4" id="KW-0863">Zinc-finger</keyword>
<dbReference type="EMBL" id="LNIX01000009">
    <property type="protein sequence ID" value="OXA50333.1"/>
    <property type="molecule type" value="Genomic_DNA"/>
</dbReference>
<dbReference type="SUPFAM" id="SSF57850">
    <property type="entry name" value="RING/U-box"/>
    <property type="match status" value="1"/>
</dbReference>
<evidence type="ECO:0000313" key="7">
    <source>
        <dbReference type="EMBL" id="OXA50333.1"/>
    </source>
</evidence>
<dbReference type="GO" id="GO:0061630">
    <property type="term" value="F:ubiquitin protein ligase activity"/>
    <property type="evidence" value="ECO:0007669"/>
    <property type="project" value="TreeGrafter"/>
</dbReference>
<keyword evidence="1" id="KW-0479">Metal-binding</keyword>
<evidence type="ECO:0000256" key="5">
    <source>
        <dbReference type="SAM" id="MobiDB-lite"/>
    </source>
</evidence>
<dbReference type="InterPro" id="IPR013083">
    <property type="entry name" value="Znf_RING/FYVE/PHD"/>
</dbReference>
<reference evidence="7 8" key="1">
    <citation type="submission" date="2015-12" db="EMBL/GenBank/DDBJ databases">
        <title>The genome of Folsomia candida.</title>
        <authorList>
            <person name="Faddeeva A."/>
            <person name="Derks M.F."/>
            <person name="Anvar Y."/>
            <person name="Smit S."/>
            <person name="Van Straalen N."/>
            <person name="Roelofs D."/>
        </authorList>
    </citation>
    <scope>NUCLEOTIDE SEQUENCE [LARGE SCALE GENOMIC DNA]</scope>
    <source>
        <strain evidence="7 8">VU population</strain>
        <tissue evidence="7">Whole body</tissue>
    </source>
</reference>
<dbReference type="Pfam" id="PF21362">
    <property type="entry name" value="Sina_RING"/>
    <property type="match status" value="1"/>
</dbReference>
<feature type="region of interest" description="Disordered" evidence="5">
    <location>
        <begin position="1"/>
        <end position="34"/>
    </location>
</feature>
<dbReference type="SUPFAM" id="SSF49599">
    <property type="entry name" value="TRAF domain-like"/>
    <property type="match status" value="1"/>
</dbReference>
<protein>
    <submittedName>
        <fullName evidence="7">E3 ubiquitin-protein ligase siah2</fullName>
    </submittedName>
</protein>
<dbReference type="PANTHER" id="PTHR45877:SF2">
    <property type="entry name" value="E3 UBIQUITIN-PROTEIN LIGASE SINA-RELATED"/>
    <property type="match status" value="1"/>
</dbReference>
<dbReference type="PANTHER" id="PTHR45877">
    <property type="entry name" value="E3 UBIQUITIN-PROTEIN LIGASE SIAH2"/>
    <property type="match status" value="1"/>
</dbReference>
<dbReference type="InterPro" id="IPR049548">
    <property type="entry name" value="Sina-like_RING"/>
</dbReference>
<evidence type="ECO:0000256" key="2">
    <source>
        <dbReference type="ARBA" id="ARBA00022771"/>
    </source>
</evidence>
<keyword evidence="8" id="KW-1185">Reference proteome</keyword>
<comment type="caution">
    <text evidence="7">The sequence shown here is derived from an EMBL/GenBank/DDBJ whole genome shotgun (WGS) entry which is preliminary data.</text>
</comment>
<sequence length="494" mass="54050">MSVPVAPAAAEPSGFGGPRRAPVPNNGDINSRRATSVERQHIALLALTRNFAARIQRNSPTRIQITMNNNQPPAPPGGRPYNTSTPAEIAQAARILERLRELRTARAAGRSPYANPAAANPTAANPTASYMHRLHPFVMGTLSQPPPPAISPISRPAGQNIGRGQTLADVRHQSSVFSPAPIPTEVAEIDASFDLEELLTCPVCFEMCRPPISQCVQGHILCCECKPKVNGICPVCRQQVIPTMRNRALESVYNATKFACKYKDFGCAESVRGDKFQEHVDKCTKRAFICTFGNDHHRCTPTSTMRSIDNKLDLHFIQDHSTPRLNSGQYCSHSELLVPGTHIPLACWDFDGRTFLETMYVTTTHFFINMLLIGEKSDATKYAADIQVIKTGVDCAPNIRKCILPIPVRSIRMKASELQNISVTFPNEVFQITMARLDISGRYCWMTRVDLRVQQAGSGISSMSSSSSNATLGHEATPPNPSTSNAPTSTDSCH</sequence>
<feature type="domain" description="RING-type" evidence="6">
    <location>
        <begin position="201"/>
        <end position="237"/>
    </location>
</feature>
<evidence type="ECO:0000256" key="1">
    <source>
        <dbReference type="ARBA" id="ARBA00022723"/>
    </source>
</evidence>
<organism evidence="7 8">
    <name type="scientific">Folsomia candida</name>
    <name type="common">Springtail</name>
    <dbReference type="NCBI Taxonomy" id="158441"/>
    <lineage>
        <taxon>Eukaryota</taxon>
        <taxon>Metazoa</taxon>
        <taxon>Ecdysozoa</taxon>
        <taxon>Arthropoda</taxon>
        <taxon>Hexapoda</taxon>
        <taxon>Collembola</taxon>
        <taxon>Entomobryomorpha</taxon>
        <taxon>Isotomoidea</taxon>
        <taxon>Isotomidae</taxon>
        <taxon>Proisotominae</taxon>
        <taxon>Folsomia</taxon>
    </lineage>
</organism>
<feature type="compositionally biased region" description="Low complexity" evidence="5">
    <location>
        <begin position="482"/>
        <end position="494"/>
    </location>
</feature>